<keyword evidence="9 13" id="KW-0547">Nucleotide-binding</keyword>
<feature type="binding site" evidence="14">
    <location>
        <position position="159"/>
    </location>
    <ligand>
        <name>(2R)-3-phosphoglycerate</name>
        <dbReference type="ChEBI" id="CHEBI:58272"/>
    </ligand>
</feature>
<dbReference type="SUPFAM" id="SSF53748">
    <property type="entry name" value="Phosphoglycerate kinase"/>
    <property type="match status" value="1"/>
</dbReference>
<feature type="binding site" evidence="13">
    <location>
        <position position="122"/>
    </location>
    <ligand>
        <name>substrate</name>
    </ligand>
</feature>
<keyword evidence="7 13" id="KW-0963">Cytoplasm</keyword>
<dbReference type="InterPro" id="IPR001576">
    <property type="entry name" value="Phosphoglycerate_kinase"/>
</dbReference>
<evidence type="ECO:0000256" key="12">
    <source>
        <dbReference type="ARBA" id="ARBA00023152"/>
    </source>
</evidence>
<dbReference type="GO" id="GO:0006094">
    <property type="term" value="P:gluconeogenesis"/>
    <property type="evidence" value="ECO:0007669"/>
    <property type="project" value="TreeGrafter"/>
</dbReference>
<evidence type="ECO:0000256" key="4">
    <source>
        <dbReference type="ARBA" id="ARBA00011245"/>
    </source>
</evidence>
<dbReference type="EC" id="2.7.2.3" evidence="5 13"/>
<evidence type="ECO:0000256" key="5">
    <source>
        <dbReference type="ARBA" id="ARBA00013061"/>
    </source>
</evidence>
<evidence type="ECO:0000256" key="16">
    <source>
        <dbReference type="RuleBase" id="RU000532"/>
    </source>
</evidence>
<organism evidence="17 18">
    <name type="scientific">Nocardioides panaciterrulae</name>
    <dbReference type="NCBI Taxonomy" id="661492"/>
    <lineage>
        <taxon>Bacteria</taxon>
        <taxon>Bacillati</taxon>
        <taxon>Actinomycetota</taxon>
        <taxon>Actinomycetes</taxon>
        <taxon>Propionibacteriales</taxon>
        <taxon>Nocardioidaceae</taxon>
        <taxon>Nocardioides</taxon>
    </lineage>
</organism>
<comment type="catalytic activity">
    <reaction evidence="1 13 16">
        <text>(2R)-3-phosphoglycerate + ATP = (2R)-3-phospho-glyceroyl phosphate + ADP</text>
        <dbReference type="Rhea" id="RHEA:14801"/>
        <dbReference type="ChEBI" id="CHEBI:30616"/>
        <dbReference type="ChEBI" id="CHEBI:57604"/>
        <dbReference type="ChEBI" id="CHEBI:58272"/>
        <dbReference type="ChEBI" id="CHEBI:456216"/>
        <dbReference type="EC" id="2.7.2.3"/>
    </reaction>
</comment>
<evidence type="ECO:0000313" key="18">
    <source>
        <dbReference type="Proteomes" id="UP000535511"/>
    </source>
</evidence>
<feature type="binding site" evidence="14">
    <location>
        <position position="122"/>
    </location>
    <ligand>
        <name>(2R)-3-phosphoglycerate</name>
        <dbReference type="ChEBI" id="CHEBI:58272"/>
    </ligand>
</feature>
<evidence type="ECO:0000256" key="10">
    <source>
        <dbReference type="ARBA" id="ARBA00022777"/>
    </source>
</evidence>
<keyword evidence="12 13" id="KW-0324">Glycolysis</keyword>
<feature type="binding site" evidence="13">
    <location>
        <position position="40"/>
    </location>
    <ligand>
        <name>substrate</name>
    </ligand>
</feature>
<keyword evidence="10 13" id="KW-0418">Kinase</keyword>
<dbReference type="GO" id="GO:0004618">
    <property type="term" value="F:phosphoglycerate kinase activity"/>
    <property type="evidence" value="ECO:0007669"/>
    <property type="project" value="UniProtKB-UniRule"/>
</dbReference>
<proteinExistence type="inferred from homology"/>
<comment type="subunit">
    <text evidence="4 13">Monomer.</text>
</comment>
<dbReference type="GO" id="GO:0005829">
    <property type="term" value="C:cytosol"/>
    <property type="evidence" value="ECO:0007669"/>
    <property type="project" value="TreeGrafter"/>
</dbReference>
<dbReference type="FunFam" id="3.40.50.1260:FF:000006">
    <property type="entry name" value="Phosphoglycerate kinase"/>
    <property type="match status" value="1"/>
</dbReference>
<dbReference type="HAMAP" id="MF_00145">
    <property type="entry name" value="Phosphoglyc_kinase"/>
    <property type="match status" value="1"/>
</dbReference>
<keyword evidence="11 13" id="KW-0067">ATP-binding</keyword>
<evidence type="ECO:0000313" key="17">
    <source>
        <dbReference type="EMBL" id="NYD41718.1"/>
    </source>
</evidence>
<evidence type="ECO:0000256" key="13">
    <source>
        <dbReference type="HAMAP-Rule" id="MF_00145"/>
    </source>
</evidence>
<dbReference type="AlphaFoldDB" id="A0A7Y9E5P1"/>
<dbReference type="GO" id="GO:0043531">
    <property type="term" value="F:ADP binding"/>
    <property type="evidence" value="ECO:0007669"/>
    <property type="project" value="TreeGrafter"/>
</dbReference>
<feature type="binding site" evidence="13 14">
    <location>
        <begin position="24"/>
        <end position="26"/>
    </location>
    <ligand>
        <name>substrate</name>
    </ligand>
</feature>
<comment type="similarity">
    <text evidence="3 13 16">Belongs to the phosphoglycerate kinase family.</text>
</comment>
<dbReference type="InterPro" id="IPR015824">
    <property type="entry name" value="Phosphoglycerate_kinase_N"/>
</dbReference>
<dbReference type="PIRSF" id="PIRSF000724">
    <property type="entry name" value="Pgk"/>
    <property type="match status" value="1"/>
</dbReference>
<evidence type="ECO:0000256" key="15">
    <source>
        <dbReference type="PIRSR" id="PIRSR000724-2"/>
    </source>
</evidence>
<dbReference type="InterPro" id="IPR036043">
    <property type="entry name" value="Phosphoglycerate_kinase_sf"/>
</dbReference>
<dbReference type="PRINTS" id="PR00477">
    <property type="entry name" value="PHGLYCKINASE"/>
</dbReference>
<comment type="caution">
    <text evidence="17">The sequence shown here is derived from an EMBL/GenBank/DDBJ whole genome shotgun (WGS) entry which is preliminary data.</text>
</comment>
<keyword evidence="8 13" id="KW-0808">Transferase</keyword>
<feature type="binding site" evidence="13">
    <location>
        <position position="159"/>
    </location>
    <ligand>
        <name>substrate</name>
    </ligand>
</feature>
<dbReference type="PANTHER" id="PTHR11406">
    <property type="entry name" value="PHOSPHOGLYCERATE KINASE"/>
    <property type="match status" value="1"/>
</dbReference>
<dbReference type="Pfam" id="PF00162">
    <property type="entry name" value="PGK"/>
    <property type="match status" value="1"/>
</dbReference>
<feature type="binding site" evidence="13 15">
    <location>
        <begin position="360"/>
        <end position="363"/>
    </location>
    <ligand>
        <name>ATP</name>
        <dbReference type="ChEBI" id="CHEBI:30616"/>
    </ligand>
</feature>
<feature type="binding site" evidence="14">
    <location>
        <position position="40"/>
    </location>
    <ligand>
        <name>(2R)-3-phosphoglycerate</name>
        <dbReference type="ChEBI" id="CHEBI:58272"/>
    </ligand>
</feature>
<evidence type="ECO:0000256" key="1">
    <source>
        <dbReference type="ARBA" id="ARBA00000642"/>
    </source>
</evidence>
<keyword evidence="18" id="KW-1185">Reference proteome</keyword>
<dbReference type="GO" id="GO:0005524">
    <property type="term" value="F:ATP binding"/>
    <property type="evidence" value="ECO:0007669"/>
    <property type="project" value="UniProtKB-KW"/>
</dbReference>
<dbReference type="PANTHER" id="PTHR11406:SF23">
    <property type="entry name" value="PHOSPHOGLYCERATE KINASE 1, CHLOROPLASTIC-RELATED"/>
    <property type="match status" value="1"/>
</dbReference>
<dbReference type="CDD" id="cd00318">
    <property type="entry name" value="Phosphoglycerate_kinase"/>
    <property type="match status" value="1"/>
</dbReference>
<dbReference type="FunFam" id="3.40.50.1260:FF:000031">
    <property type="entry name" value="Phosphoglycerate kinase 1"/>
    <property type="match status" value="1"/>
</dbReference>
<dbReference type="Proteomes" id="UP000535511">
    <property type="component" value="Unassembled WGS sequence"/>
</dbReference>
<comment type="pathway">
    <text evidence="2 13">Carbohydrate degradation; glycolysis; pyruvate from D-glyceraldehyde 3-phosphate: step 2/5.</text>
</comment>
<evidence type="ECO:0000256" key="2">
    <source>
        <dbReference type="ARBA" id="ARBA00004838"/>
    </source>
</evidence>
<evidence type="ECO:0000256" key="6">
    <source>
        <dbReference type="ARBA" id="ARBA00016471"/>
    </source>
</evidence>
<dbReference type="RefSeq" id="WP_179663427.1">
    <property type="nucleotide sequence ID" value="NZ_JACCBG010000001.1"/>
</dbReference>
<dbReference type="UniPathway" id="UPA00109">
    <property type="reaction ID" value="UER00185"/>
</dbReference>
<dbReference type="Gene3D" id="3.40.50.1260">
    <property type="entry name" value="Phosphoglycerate kinase, N-terminal domain"/>
    <property type="match status" value="2"/>
</dbReference>
<feature type="binding site" evidence="13 15">
    <location>
        <position position="303"/>
    </location>
    <ligand>
        <name>ATP</name>
        <dbReference type="ChEBI" id="CHEBI:30616"/>
    </ligand>
</feature>
<evidence type="ECO:0000256" key="3">
    <source>
        <dbReference type="ARBA" id="ARBA00008982"/>
    </source>
</evidence>
<sequence>MSSLDSLDRQLGGLRGRRILVRSDLNVPLDSAGTITDDGRIRASVPTLRALAEAGARVVVTAHLGRPQGRPDPSYSLAPVADRLGELLGSPVAFATDTVGDSARDTVERLQDGQVALLENVRFNAGETSKDDAERGAFADRLAELADGFVSDGFGVVHRKQASVYDVAQRLPHAMGALVATEIDVLRRLTEDPERPYAVVLGGSKVSDKLGVIDNLLGKADKLLIGGGMVFTFLAAQGHEVGKSLLEEDQLETCRAHLRRAEESGVEILLPTDIVVDTAFPSGDRSPEPRVVPASQIPADSLGLDIGPESAATFASALADARTVFWNGPMGVFEVSAFAEGTRAVAAALTKIDGLSVVGGGDSAAAVRTLGFDESAFGHISTGGGASLEYLEGKELPGIQVLED</sequence>
<dbReference type="EMBL" id="JACCBG010000001">
    <property type="protein sequence ID" value="NYD41718.1"/>
    <property type="molecule type" value="Genomic_DNA"/>
</dbReference>
<evidence type="ECO:0000256" key="14">
    <source>
        <dbReference type="PIRSR" id="PIRSR000724-1"/>
    </source>
</evidence>
<feature type="binding site" evidence="13 15">
    <location>
        <position position="209"/>
    </location>
    <ligand>
        <name>ATP</name>
        <dbReference type="ChEBI" id="CHEBI:30616"/>
    </ligand>
</feature>
<dbReference type="GO" id="GO:0006096">
    <property type="term" value="P:glycolytic process"/>
    <property type="evidence" value="ECO:0007669"/>
    <property type="project" value="UniProtKB-UniRule"/>
</dbReference>
<gene>
    <name evidence="13" type="primary">pgk</name>
    <name evidence="17" type="ORF">BJZ21_001801</name>
</gene>
<protein>
    <recommendedName>
        <fullName evidence="6 13">Phosphoglycerate kinase</fullName>
        <ecNumber evidence="5 13">2.7.2.3</ecNumber>
    </recommendedName>
</protein>
<feature type="binding site" evidence="13 14">
    <location>
        <begin position="63"/>
        <end position="66"/>
    </location>
    <ligand>
        <name>substrate</name>
    </ligand>
</feature>
<name>A0A7Y9E5P1_9ACTN</name>
<evidence type="ECO:0000256" key="7">
    <source>
        <dbReference type="ARBA" id="ARBA00022490"/>
    </source>
</evidence>
<accession>A0A7Y9E5P1</accession>
<evidence type="ECO:0000256" key="8">
    <source>
        <dbReference type="ARBA" id="ARBA00022679"/>
    </source>
</evidence>
<evidence type="ECO:0000256" key="11">
    <source>
        <dbReference type="ARBA" id="ARBA00022840"/>
    </source>
</evidence>
<reference evidence="17 18" key="1">
    <citation type="submission" date="2020-07" db="EMBL/GenBank/DDBJ databases">
        <title>Sequencing the genomes of 1000 actinobacteria strains.</title>
        <authorList>
            <person name="Klenk H.-P."/>
        </authorList>
    </citation>
    <scope>NUCLEOTIDE SEQUENCE [LARGE SCALE GENOMIC DNA]</scope>
    <source>
        <strain evidence="17 18">DSM 21350</strain>
    </source>
</reference>
<feature type="binding site" evidence="13 15">
    <location>
        <position position="334"/>
    </location>
    <ligand>
        <name>ATP</name>
        <dbReference type="ChEBI" id="CHEBI:30616"/>
    </ligand>
</feature>
<comment type="subcellular location">
    <subcellularLocation>
        <location evidence="13">Cytoplasm</location>
    </subcellularLocation>
</comment>
<evidence type="ECO:0000256" key="9">
    <source>
        <dbReference type="ARBA" id="ARBA00022741"/>
    </source>
</evidence>